<name>A0A1F5N8L6_9BACT</name>
<dbReference type="AlphaFoldDB" id="A0A1F5N8L6"/>
<evidence type="ECO:0000256" key="4">
    <source>
        <dbReference type="ARBA" id="ARBA00023136"/>
    </source>
</evidence>
<proteinExistence type="predicted"/>
<keyword evidence="2 6" id="KW-0812">Transmembrane</keyword>
<reference evidence="8 9" key="1">
    <citation type="journal article" date="2016" name="Nat. Commun.">
        <title>Thousands of microbial genomes shed light on interconnected biogeochemical processes in an aquifer system.</title>
        <authorList>
            <person name="Anantharaman K."/>
            <person name="Brown C.T."/>
            <person name="Hug L.A."/>
            <person name="Sharon I."/>
            <person name="Castelle C.J."/>
            <person name="Probst A.J."/>
            <person name="Thomas B.C."/>
            <person name="Singh A."/>
            <person name="Wilkins M.J."/>
            <person name="Karaoz U."/>
            <person name="Brodie E.L."/>
            <person name="Williams K.H."/>
            <person name="Hubbard S.S."/>
            <person name="Banfield J.F."/>
        </authorList>
    </citation>
    <scope>NUCLEOTIDE SEQUENCE [LARGE SCALE GENOMIC DNA]</scope>
</reference>
<comment type="caution">
    <text evidence="8">The sequence shown here is derived from an EMBL/GenBank/DDBJ whole genome shotgun (WGS) entry which is preliminary data.</text>
</comment>
<keyword evidence="3 6" id="KW-1133">Transmembrane helix</keyword>
<evidence type="ECO:0000256" key="5">
    <source>
        <dbReference type="SAM" id="Coils"/>
    </source>
</evidence>
<accession>A0A1F5N8L6</accession>
<protein>
    <recommendedName>
        <fullName evidence="7">Lipopolysaccharide assembly protein A domain-containing protein</fullName>
    </recommendedName>
</protein>
<dbReference type="Pfam" id="PF06305">
    <property type="entry name" value="LapA_dom"/>
    <property type="match status" value="1"/>
</dbReference>
<keyword evidence="5" id="KW-0175">Coiled coil</keyword>
<evidence type="ECO:0000256" key="1">
    <source>
        <dbReference type="ARBA" id="ARBA00022475"/>
    </source>
</evidence>
<evidence type="ECO:0000313" key="9">
    <source>
        <dbReference type="Proteomes" id="UP000177610"/>
    </source>
</evidence>
<dbReference type="Proteomes" id="UP000177610">
    <property type="component" value="Unassembled WGS sequence"/>
</dbReference>
<organism evidence="8 9">
    <name type="scientific">Candidatus Doudnabacteria bacterium RIFCSPHIGHO2_01_FULL_41_86</name>
    <dbReference type="NCBI Taxonomy" id="1817821"/>
    <lineage>
        <taxon>Bacteria</taxon>
        <taxon>Candidatus Doudnaibacteriota</taxon>
    </lineage>
</organism>
<evidence type="ECO:0000256" key="2">
    <source>
        <dbReference type="ARBA" id="ARBA00022692"/>
    </source>
</evidence>
<evidence type="ECO:0000259" key="7">
    <source>
        <dbReference type="Pfam" id="PF06305"/>
    </source>
</evidence>
<dbReference type="InterPro" id="IPR010445">
    <property type="entry name" value="LapA_dom"/>
</dbReference>
<dbReference type="EMBL" id="MFEH01000003">
    <property type="protein sequence ID" value="OGE73969.1"/>
    <property type="molecule type" value="Genomic_DNA"/>
</dbReference>
<evidence type="ECO:0000256" key="3">
    <source>
        <dbReference type="ARBA" id="ARBA00022989"/>
    </source>
</evidence>
<keyword evidence="1" id="KW-1003">Cell membrane</keyword>
<feature type="domain" description="Lipopolysaccharide assembly protein A" evidence="7">
    <location>
        <begin position="20"/>
        <end position="78"/>
    </location>
</feature>
<dbReference type="GO" id="GO:0005886">
    <property type="term" value="C:plasma membrane"/>
    <property type="evidence" value="ECO:0007669"/>
    <property type="project" value="InterPro"/>
</dbReference>
<keyword evidence="4 6" id="KW-0472">Membrane</keyword>
<sequence length="116" mass="13297">MLNIILILILGLLVTFFAIQNSAIVTIKLGNYSFDQVPQYLVIILSLILGFLISWLLSLVDFISSWFKIFGKDRKINESKIIVTDLKNKIHELEIENVQLKERIKTAPFKGPTHQV</sequence>
<evidence type="ECO:0000256" key="6">
    <source>
        <dbReference type="SAM" id="Phobius"/>
    </source>
</evidence>
<feature type="coiled-coil region" evidence="5">
    <location>
        <begin position="76"/>
        <end position="103"/>
    </location>
</feature>
<feature type="transmembrane region" description="Helical" evidence="6">
    <location>
        <begin position="39"/>
        <end position="67"/>
    </location>
</feature>
<gene>
    <name evidence="8" type="ORF">A2717_00330</name>
</gene>
<evidence type="ECO:0000313" key="8">
    <source>
        <dbReference type="EMBL" id="OGE73969.1"/>
    </source>
</evidence>